<dbReference type="InterPro" id="IPR009057">
    <property type="entry name" value="Homeodomain-like_sf"/>
</dbReference>
<name>A0A418VUR0_9PROT</name>
<gene>
    <name evidence="1" type="ORF">D3877_11590</name>
</gene>
<dbReference type="AlphaFoldDB" id="A0A418VUR0"/>
<dbReference type="Gene3D" id="1.10.10.60">
    <property type="entry name" value="Homeodomain-like"/>
    <property type="match status" value="1"/>
</dbReference>
<dbReference type="Pfam" id="PF13384">
    <property type="entry name" value="HTH_23"/>
    <property type="match status" value="1"/>
</dbReference>
<reference evidence="1 2" key="1">
    <citation type="submission" date="2018-09" db="EMBL/GenBank/DDBJ databases">
        <authorList>
            <person name="Zhu H."/>
        </authorList>
    </citation>
    <scope>NUCLEOTIDE SEQUENCE [LARGE SCALE GENOMIC DNA]</scope>
    <source>
        <strain evidence="1 2">K2W22B-5</strain>
    </source>
</reference>
<evidence type="ECO:0000313" key="1">
    <source>
        <dbReference type="EMBL" id="RJF80879.1"/>
    </source>
</evidence>
<keyword evidence="2" id="KW-1185">Reference proteome</keyword>
<dbReference type="Proteomes" id="UP000283458">
    <property type="component" value="Unassembled WGS sequence"/>
</dbReference>
<organism evidence="1 2">
    <name type="scientific">Azospirillum cavernae</name>
    <dbReference type="NCBI Taxonomy" id="2320860"/>
    <lineage>
        <taxon>Bacteria</taxon>
        <taxon>Pseudomonadati</taxon>
        <taxon>Pseudomonadota</taxon>
        <taxon>Alphaproteobacteria</taxon>
        <taxon>Rhodospirillales</taxon>
        <taxon>Azospirillaceae</taxon>
        <taxon>Azospirillum</taxon>
    </lineage>
</organism>
<evidence type="ECO:0000313" key="2">
    <source>
        <dbReference type="Proteomes" id="UP000283458"/>
    </source>
</evidence>
<comment type="caution">
    <text evidence="1">The sequence shown here is derived from an EMBL/GenBank/DDBJ whole genome shotgun (WGS) entry which is preliminary data.</text>
</comment>
<dbReference type="EMBL" id="QYUL01000002">
    <property type="protein sequence ID" value="RJF80879.1"/>
    <property type="molecule type" value="Genomic_DNA"/>
</dbReference>
<dbReference type="OrthoDB" id="7308173at2"/>
<sequence length="182" mass="20390">MQRGDGGYMRVVAGMPDASERLPPSAGRRLKEEERRALVQRLRQQGWSYRRISDELNISYSVVSRWLDGPEAAATPLTPLPIRLSVVLESGEAAPRRATPSQPPLPSVPVPVESPPLLEHLVAQNRLLLHRVDQLVSAEASRKQAMNDLELRLVANIEEQHKKLGERLLDSLKSLLRKFSRG</sequence>
<dbReference type="RefSeq" id="WP_119830968.1">
    <property type="nucleotide sequence ID" value="NZ_QYUL01000002.1"/>
</dbReference>
<dbReference type="SUPFAM" id="SSF46689">
    <property type="entry name" value="Homeodomain-like"/>
    <property type="match status" value="1"/>
</dbReference>
<proteinExistence type="predicted"/>
<protein>
    <submittedName>
        <fullName evidence="1">Helix-turn-helix domain-containing protein</fullName>
    </submittedName>
</protein>
<accession>A0A418VUR0</accession>